<evidence type="ECO:0000256" key="1">
    <source>
        <dbReference type="SAM" id="Phobius"/>
    </source>
</evidence>
<dbReference type="RefSeq" id="XP_025429235.1">
    <property type="nucleotide sequence ID" value="XM_025570285.1"/>
</dbReference>
<proteinExistence type="predicted"/>
<keyword evidence="3" id="KW-1185">Reference proteome</keyword>
<evidence type="ECO:0000313" key="2">
    <source>
        <dbReference type="EMBL" id="PYH43253.1"/>
    </source>
</evidence>
<dbReference type="GeneID" id="37071513"/>
<evidence type="ECO:0000313" key="3">
    <source>
        <dbReference type="Proteomes" id="UP000248349"/>
    </source>
</evidence>
<reference evidence="2 3" key="1">
    <citation type="submission" date="2016-12" db="EMBL/GenBank/DDBJ databases">
        <title>The genomes of Aspergillus section Nigri reveals drivers in fungal speciation.</title>
        <authorList>
            <consortium name="DOE Joint Genome Institute"/>
            <person name="Vesth T.C."/>
            <person name="Nybo J."/>
            <person name="Theobald S."/>
            <person name="Brandl J."/>
            <person name="Frisvad J.C."/>
            <person name="Nielsen K.F."/>
            <person name="Lyhne E.K."/>
            <person name="Kogle M.E."/>
            <person name="Kuo A."/>
            <person name="Riley R."/>
            <person name="Clum A."/>
            <person name="Nolan M."/>
            <person name="Lipzen A."/>
            <person name="Salamov A."/>
            <person name="Henrissat B."/>
            <person name="Wiebenga A."/>
            <person name="De Vries R.P."/>
            <person name="Grigoriev I.V."/>
            <person name="Mortensen U.H."/>
            <person name="Andersen M.R."/>
            <person name="Baker S.E."/>
        </authorList>
    </citation>
    <scope>NUCLEOTIDE SEQUENCE [LARGE SCALE GENOMIC DNA]</scope>
    <source>
        <strain evidence="2 3">JOP 1030-1</strain>
    </source>
</reference>
<keyword evidence="1" id="KW-0812">Transmembrane</keyword>
<sequence>MRWSIVKTTTTVMMLILSMMMLIAGGGIIDSLCTGAITSLDRGLPIISAVRQSRPRCFRHLATCVGSILGDVGVKGSSTPYC</sequence>
<dbReference type="AlphaFoldDB" id="A0A318ZF35"/>
<keyword evidence="1" id="KW-0472">Membrane</keyword>
<gene>
    <name evidence="2" type="ORF">BP01DRAFT_106436</name>
</gene>
<name>A0A318ZF35_9EURO</name>
<dbReference type="Proteomes" id="UP000248349">
    <property type="component" value="Unassembled WGS sequence"/>
</dbReference>
<feature type="transmembrane region" description="Helical" evidence="1">
    <location>
        <begin position="12"/>
        <end position="29"/>
    </location>
</feature>
<dbReference type="EMBL" id="KZ821245">
    <property type="protein sequence ID" value="PYH43253.1"/>
    <property type="molecule type" value="Genomic_DNA"/>
</dbReference>
<accession>A0A318ZF35</accession>
<keyword evidence="1" id="KW-1133">Transmembrane helix</keyword>
<protein>
    <submittedName>
        <fullName evidence="2">Uncharacterized protein</fullName>
    </submittedName>
</protein>
<organism evidence="2 3">
    <name type="scientific">Aspergillus saccharolyticus JOP 1030-1</name>
    <dbReference type="NCBI Taxonomy" id="1450539"/>
    <lineage>
        <taxon>Eukaryota</taxon>
        <taxon>Fungi</taxon>
        <taxon>Dikarya</taxon>
        <taxon>Ascomycota</taxon>
        <taxon>Pezizomycotina</taxon>
        <taxon>Eurotiomycetes</taxon>
        <taxon>Eurotiomycetidae</taxon>
        <taxon>Eurotiales</taxon>
        <taxon>Aspergillaceae</taxon>
        <taxon>Aspergillus</taxon>
        <taxon>Aspergillus subgen. Circumdati</taxon>
    </lineage>
</organism>